<protein>
    <recommendedName>
        <fullName evidence="11">[histone H3]-lysine(27) N-methyltransferase</fullName>
        <ecNumber evidence="11">2.1.1.369</ecNumber>
    </recommendedName>
</protein>
<dbReference type="Pfam" id="PF00856">
    <property type="entry name" value="SET"/>
    <property type="match status" value="1"/>
</dbReference>
<evidence type="ECO:0000259" key="14">
    <source>
        <dbReference type="PROSITE" id="PS50016"/>
    </source>
</evidence>
<feature type="compositionally biased region" description="Basic residues" evidence="13">
    <location>
        <begin position="140"/>
        <end position="150"/>
    </location>
</feature>
<dbReference type="SUPFAM" id="SSF82199">
    <property type="entry name" value="SET domain"/>
    <property type="match status" value="1"/>
</dbReference>
<feature type="domain" description="PHD-type" evidence="14">
    <location>
        <begin position="57"/>
        <end position="107"/>
    </location>
</feature>
<dbReference type="CDD" id="cd10539">
    <property type="entry name" value="SET_ATXR5_6-like"/>
    <property type="match status" value="1"/>
</dbReference>
<keyword evidence="5" id="KW-0479">Metal-binding</keyword>
<dbReference type="InterPro" id="IPR001214">
    <property type="entry name" value="SET_dom"/>
</dbReference>
<dbReference type="AlphaFoldDB" id="A0A371E0H6"/>
<dbReference type="OrthoDB" id="336088at2759"/>
<dbReference type="Gene3D" id="3.30.40.10">
    <property type="entry name" value="Zinc/RING finger domain, C3HC4 (zinc finger)"/>
    <property type="match status" value="1"/>
</dbReference>
<dbReference type="PROSITE" id="PS50016">
    <property type="entry name" value="ZF_PHD_2"/>
    <property type="match status" value="1"/>
</dbReference>
<organism evidence="16 17">
    <name type="scientific">Mucuna pruriens</name>
    <name type="common">Velvet bean</name>
    <name type="synonym">Dolichos pruriens</name>
    <dbReference type="NCBI Taxonomy" id="157652"/>
    <lineage>
        <taxon>Eukaryota</taxon>
        <taxon>Viridiplantae</taxon>
        <taxon>Streptophyta</taxon>
        <taxon>Embryophyta</taxon>
        <taxon>Tracheophyta</taxon>
        <taxon>Spermatophyta</taxon>
        <taxon>Magnoliopsida</taxon>
        <taxon>eudicotyledons</taxon>
        <taxon>Gunneridae</taxon>
        <taxon>Pentapetalae</taxon>
        <taxon>rosids</taxon>
        <taxon>fabids</taxon>
        <taxon>Fabales</taxon>
        <taxon>Fabaceae</taxon>
        <taxon>Papilionoideae</taxon>
        <taxon>50 kb inversion clade</taxon>
        <taxon>NPAAA clade</taxon>
        <taxon>indigoferoid/millettioid clade</taxon>
        <taxon>Phaseoleae</taxon>
        <taxon>Mucuna</taxon>
    </lineage>
</organism>
<dbReference type="Proteomes" id="UP000257109">
    <property type="component" value="Unassembled WGS sequence"/>
</dbReference>
<keyword evidence="6 12" id="KW-0863">Zinc-finger</keyword>
<comment type="caution">
    <text evidence="16">The sequence shown here is derived from an EMBL/GenBank/DDBJ whole genome shotgun (WGS) entry which is preliminary data.</text>
</comment>
<evidence type="ECO:0000256" key="2">
    <source>
        <dbReference type="ARBA" id="ARBA00022603"/>
    </source>
</evidence>
<evidence type="ECO:0000256" key="5">
    <source>
        <dbReference type="ARBA" id="ARBA00022723"/>
    </source>
</evidence>
<dbReference type="GO" id="GO:0008270">
    <property type="term" value="F:zinc ion binding"/>
    <property type="evidence" value="ECO:0007669"/>
    <property type="project" value="UniProtKB-KW"/>
</dbReference>
<reference evidence="16" key="1">
    <citation type="submission" date="2018-05" db="EMBL/GenBank/DDBJ databases">
        <title>Draft genome of Mucuna pruriens seed.</title>
        <authorList>
            <person name="Nnadi N.E."/>
            <person name="Vos R."/>
            <person name="Hasami M.H."/>
            <person name="Devisetty U.K."/>
            <person name="Aguiy J.C."/>
        </authorList>
    </citation>
    <scope>NUCLEOTIDE SEQUENCE [LARGE SCALE GENOMIC DNA]</scope>
    <source>
        <strain evidence="16">JCA_2017</strain>
    </source>
</reference>
<sequence>MAPATPSPSAQRLVGFSRRTQAPRRPHDARPVKKYRLLSEIMARAPYAVAERESYSDLTCEQCGSGELPEELLLCDKCDGGFHMKCVRPIVVRIPIGSWLCPKCQGGKRVRPFSQKKIIDFFGIRRSSADANDKRSSRDAKKRRKRSGPLVLHKKKRRLLPFVPTKDPAQRLKQMGSLASALTALNMEFSDHLTYMPGMAPSSANQATLENGGMQVLTKEDMETVELCNAMSKRGEFPPFMGTHLELITTKSEINLIYTVEADDPIKDMTIIAEYTGDVDYLDNRQRDDCDSMMTLLLAAESCDSLVICADKRGNIARFISGINNHTLEGRKKQNCKCVRYNVNGECRVLLVATRDISKGERLYYDYNGYEYQYPTHHFV</sequence>
<gene>
    <name evidence="16" type="primary">ATXR5</name>
    <name evidence="16" type="ORF">CR513_62397</name>
</gene>
<feature type="region of interest" description="Disordered" evidence="13">
    <location>
        <begin position="1"/>
        <end position="29"/>
    </location>
</feature>
<feature type="region of interest" description="Disordered" evidence="13">
    <location>
        <begin position="130"/>
        <end position="150"/>
    </location>
</feature>
<comment type="catalytic activity">
    <reaction evidence="10">
        <text>L-lysyl(27)-[histone H3] + S-adenosyl-L-methionine = N(6)-methyl-L-lysyl(27)-[histone H3] + S-adenosyl-L-homocysteine + H(+)</text>
        <dbReference type="Rhea" id="RHEA:60296"/>
        <dbReference type="Rhea" id="RHEA-COMP:15544"/>
        <dbReference type="Rhea" id="RHEA-COMP:15548"/>
        <dbReference type="ChEBI" id="CHEBI:15378"/>
        <dbReference type="ChEBI" id="CHEBI:29969"/>
        <dbReference type="ChEBI" id="CHEBI:57856"/>
        <dbReference type="ChEBI" id="CHEBI:59789"/>
        <dbReference type="ChEBI" id="CHEBI:61929"/>
        <dbReference type="EC" id="2.1.1.369"/>
    </reaction>
</comment>
<dbReference type="EMBL" id="QJKJ01017642">
    <property type="protein sequence ID" value="RDX58297.1"/>
    <property type="molecule type" value="Genomic_DNA"/>
</dbReference>
<dbReference type="SUPFAM" id="SSF57903">
    <property type="entry name" value="FYVE/PHD zinc finger"/>
    <property type="match status" value="1"/>
</dbReference>
<proteinExistence type="predicted"/>
<evidence type="ECO:0000256" key="12">
    <source>
        <dbReference type="PROSITE-ProRule" id="PRU00146"/>
    </source>
</evidence>
<dbReference type="InterPro" id="IPR053114">
    <property type="entry name" value="ATXR5/ATXR6"/>
</dbReference>
<dbReference type="STRING" id="157652.A0A371E0H6"/>
<dbReference type="SMART" id="SM00249">
    <property type="entry name" value="PHD"/>
    <property type="match status" value="1"/>
</dbReference>
<keyword evidence="7" id="KW-0862">Zinc</keyword>
<dbReference type="GO" id="GO:0032259">
    <property type="term" value="P:methylation"/>
    <property type="evidence" value="ECO:0007669"/>
    <property type="project" value="UniProtKB-KW"/>
</dbReference>
<dbReference type="Gene3D" id="2.170.270.10">
    <property type="entry name" value="SET domain"/>
    <property type="match status" value="1"/>
</dbReference>
<dbReference type="InterPro" id="IPR019786">
    <property type="entry name" value="Zinc_finger_PHD-type_CS"/>
</dbReference>
<evidence type="ECO:0000256" key="10">
    <source>
        <dbReference type="ARBA" id="ARBA00052048"/>
    </source>
</evidence>
<dbReference type="GO" id="GO:0140953">
    <property type="term" value="F:histone H3K27 monomethyltransferase activity"/>
    <property type="evidence" value="ECO:0007669"/>
    <property type="project" value="UniProtKB-EC"/>
</dbReference>
<dbReference type="PANTHER" id="PTHR48442:SF1">
    <property type="entry name" value="SET DOMAIN-CONTAINING PROTEIN"/>
    <property type="match status" value="1"/>
</dbReference>
<dbReference type="GO" id="GO:0005634">
    <property type="term" value="C:nucleus"/>
    <property type="evidence" value="ECO:0007669"/>
    <property type="project" value="UniProtKB-SubCell"/>
</dbReference>
<dbReference type="CDD" id="cd15543">
    <property type="entry name" value="PHD_RSF1"/>
    <property type="match status" value="1"/>
</dbReference>
<keyword evidence="17" id="KW-1185">Reference proteome</keyword>
<dbReference type="InterPro" id="IPR019787">
    <property type="entry name" value="Znf_PHD-finger"/>
</dbReference>
<evidence type="ECO:0000256" key="1">
    <source>
        <dbReference type="ARBA" id="ARBA00004123"/>
    </source>
</evidence>
<accession>A0A371E0H6</accession>
<dbReference type="InterPro" id="IPR046341">
    <property type="entry name" value="SET_dom_sf"/>
</dbReference>
<dbReference type="GO" id="GO:0051726">
    <property type="term" value="P:regulation of cell cycle"/>
    <property type="evidence" value="ECO:0007669"/>
    <property type="project" value="UniProtKB-ARBA"/>
</dbReference>
<evidence type="ECO:0000256" key="9">
    <source>
        <dbReference type="ARBA" id="ARBA00023242"/>
    </source>
</evidence>
<keyword evidence="3" id="KW-0808">Transferase</keyword>
<dbReference type="InterPro" id="IPR001965">
    <property type="entry name" value="Znf_PHD"/>
</dbReference>
<evidence type="ECO:0000256" key="6">
    <source>
        <dbReference type="ARBA" id="ARBA00022771"/>
    </source>
</evidence>
<dbReference type="InterPro" id="IPR011011">
    <property type="entry name" value="Znf_FYVE_PHD"/>
</dbReference>
<keyword evidence="9" id="KW-0539">Nucleus</keyword>
<dbReference type="EC" id="2.1.1.369" evidence="11"/>
<feature type="compositionally biased region" description="Basic and acidic residues" evidence="13">
    <location>
        <begin position="130"/>
        <end position="139"/>
    </location>
</feature>
<keyword evidence="2" id="KW-0489">Methyltransferase</keyword>
<dbReference type="InterPro" id="IPR013083">
    <property type="entry name" value="Znf_RING/FYVE/PHD"/>
</dbReference>
<evidence type="ECO:0000256" key="4">
    <source>
        <dbReference type="ARBA" id="ARBA00022691"/>
    </source>
</evidence>
<evidence type="ECO:0000313" key="17">
    <source>
        <dbReference type="Proteomes" id="UP000257109"/>
    </source>
</evidence>
<evidence type="ECO:0000256" key="7">
    <source>
        <dbReference type="ARBA" id="ARBA00022833"/>
    </source>
</evidence>
<dbReference type="PANTHER" id="PTHR48442">
    <property type="entry name" value="SET DOMAIN-CONTAINING PROTEIN"/>
    <property type="match status" value="1"/>
</dbReference>
<feature type="domain" description="SET" evidence="15">
    <location>
        <begin position="243"/>
        <end position="368"/>
    </location>
</feature>
<evidence type="ECO:0000259" key="15">
    <source>
        <dbReference type="PROSITE" id="PS50280"/>
    </source>
</evidence>
<keyword evidence="8" id="KW-0156">Chromatin regulator</keyword>
<dbReference type="FunFam" id="2.170.270.10:FF:000038">
    <property type="entry name" value="Histone-lysine N-methyltransferase ATXR5"/>
    <property type="match status" value="1"/>
</dbReference>
<evidence type="ECO:0000256" key="13">
    <source>
        <dbReference type="SAM" id="MobiDB-lite"/>
    </source>
</evidence>
<evidence type="ECO:0000256" key="3">
    <source>
        <dbReference type="ARBA" id="ARBA00022679"/>
    </source>
</evidence>
<evidence type="ECO:0000256" key="11">
    <source>
        <dbReference type="ARBA" id="ARBA00066815"/>
    </source>
</evidence>
<dbReference type="Pfam" id="PF00628">
    <property type="entry name" value="PHD"/>
    <property type="match status" value="1"/>
</dbReference>
<feature type="non-terminal residue" evidence="16">
    <location>
        <position position="1"/>
    </location>
</feature>
<keyword evidence="4" id="KW-0949">S-adenosyl-L-methionine</keyword>
<evidence type="ECO:0000256" key="8">
    <source>
        <dbReference type="ARBA" id="ARBA00022853"/>
    </source>
</evidence>
<dbReference type="GO" id="GO:0006275">
    <property type="term" value="P:regulation of DNA replication"/>
    <property type="evidence" value="ECO:0007669"/>
    <property type="project" value="UniProtKB-ARBA"/>
</dbReference>
<name>A0A371E0H6_MUCPR</name>
<dbReference type="PROSITE" id="PS01359">
    <property type="entry name" value="ZF_PHD_1"/>
    <property type="match status" value="1"/>
</dbReference>
<dbReference type="PROSITE" id="PS50280">
    <property type="entry name" value="SET"/>
    <property type="match status" value="1"/>
</dbReference>
<comment type="subcellular location">
    <subcellularLocation>
        <location evidence="1">Nucleus</location>
    </subcellularLocation>
</comment>
<evidence type="ECO:0000313" key="16">
    <source>
        <dbReference type="EMBL" id="RDX58297.1"/>
    </source>
</evidence>